<gene>
    <name evidence="1" type="ORF">LIER_10930</name>
</gene>
<dbReference type="SUPFAM" id="SSF56672">
    <property type="entry name" value="DNA/RNA polymerases"/>
    <property type="match status" value="1"/>
</dbReference>
<dbReference type="AlphaFoldDB" id="A0AAV3PL43"/>
<name>A0AAV3PL43_LITER</name>
<sequence length="106" mass="12309">MVSKVFSTQIGRNMEIYVDDMLIKSREVADHEANLRESFENLQKYNMRLNPDNPQTQKGVHRLTGRIAALTRSISRFGDRSLPFFRAIKKGENLNGLRSVRNPFRN</sequence>
<proteinExistence type="predicted"/>
<protein>
    <recommendedName>
        <fullName evidence="3">Reverse transcriptase domain-containing protein</fullName>
    </recommendedName>
</protein>
<evidence type="ECO:0000313" key="2">
    <source>
        <dbReference type="Proteomes" id="UP001454036"/>
    </source>
</evidence>
<keyword evidence="2" id="KW-1185">Reference proteome</keyword>
<comment type="caution">
    <text evidence="1">The sequence shown here is derived from an EMBL/GenBank/DDBJ whole genome shotgun (WGS) entry which is preliminary data.</text>
</comment>
<dbReference type="Proteomes" id="UP001454036">
    <property type="component" value="Unassembled WGS sequence"/>
</dbReference>
<organism evidence="1 2">
    <name type="scientific">Lithospermum erythrorhizon</name>
    <name type="common">Purple gromwell</name>
    <name type="synonym">Lithospermum officinale var. erythrorhizon</name>
    <dbReference type="NCBI Taxonomy" id="34254"/>
    <lineage>
        <taxon>Eukaryota</taxon>
        <taxon>Viridiplantae</taxon>
        <taxon>Streptophyta</taxon>
        <taxon>Embryophyta</taxon>
        <taxon>Tracheophyta</taxon>
        <taxon>Spermatophyta</taxon>
        <taxon>Magnoliopsida</taxon>
        <taxon>eudicotyledons</taxon>
        <taxon>Gunneridae</taxon>
        <taxon>Pentapetalae</taxon>
        <taxon>asterids</taxon>
        <taxon>lamiids</taxon>
        <taxon>Boraginales</taxon>
        <taxon>Boraginaceae</taxon>
        <taxon>Boraginoideae</taxon>
        <taxon>Lithospermeae</taxon>
        <taxon>Lithospermum</taxon>
    </lineage>
</organism>
<accession>A0AAV3PL43</accession>
<evidence type="ECO:0008006" key="3">
    <source>
        <dbReference type="Google" id="ProtNLM"/>
    </source>
</evidence>
<evidence type="ECO:0000313" key="1">
    <source>
        <dbReference type="EMBL" id="GAA0152449.1"/>
    </source>
</evidence>
<reference evidence="1 2" key="1">
    <citation type="submission" date="2024-01" db="EMBL/GenBank/DDBJ databases">
        <title>The complete chloroplast genome sequence of Lithospermum erythrorhizon: insights into the phylogenetic relationship among Boraginaceae species and the maternal lineages of purple gromwells.</title>
        <authorList>
            <person name="Okada T."/>
            <person name="Watanabe K."/>
        </authorList>
    </citation>
    <scope>NUCLEOTIDE SEQUENCE [LARGE SCALE GENOMIC DNA]</scope>
</reference>
<dbReference type="InterPro" id="IPR043502">
    <property type="entry name" value="DNA/RNA_pol_sf"/>
</dbReference>
<dbReference type="Gene3D" id="3.30.70.270">
    <property type="match status" value="1"/>
</dbReference>
<dbReference type="EMBL" id="BAABME010001987">
    <property type="protein sequence ID" value="GAA0152449.1"/>
    <property type="molecule type" value="Genomic_DNA"/>
</dbReference>
<dbReference type="InterPro" id="IPR043128">
    <property type="entry name" value="Rev_trsase/Diguanyl_cyclase"/>
</dbReference>